<feature type="transmembrane region" description="Helical" evidence="2">
    <location>
        <begin position="172"/>
        <end position="196"/>
    </location>
</feature>
<feature type="region of interest" description="Disordered" evidence="1">
    <location>
        <begin position="32"/>
        <end position="74"/>
    </location>
</feature>
<feature type="compositionally biased region" description="Pro residues" evidence="1">
    <location>
        <begin position="54"/>
        <end position="66"/>
    </location>
</feature>
<keyword evidence="2" id="KW-1133">Transmembrane helix</keyword>
<evidence type="ECO:0000256" key="1">
    <source>
        <dbReference type="SAM" id="MobiDB-lite"/>
    </source>
</evidence>
<feature type="transmembrane region" description="Helical" evidence="2">
    <location>
        <begin position="79"/>
        <end position="102"/>
    </location>
</feature>
<evidence type="ECO:0000313" key="3">
    <source>
        <dbReference type="EMBL" id="GAA4632848.1"/>
    </source>
</evidence>
<name>A0ABP8UJ29_9ACTN</name>
<gene>
    <name evidence="3" type="ORF">GCM10023196_068010</name>
</gene>
<keyword evidence="2" id="KW-0812">Transmembrane</keyword>
<keyword evidence="4" id="KW-1185">Reference proteome</keyword>
<comment type="caution">
    <text evidence="3">The sequence shown here is derived from an EMBL/GenBank/DDBJ whole genome shotgun (WGS) entry which is preliminary data.</text>
</comment>
<organism evidence="3 4">
    <name type="scientific">Actinoallomurus vinaceus</name>
    <dbReference type="NCBI Taxonomy" id="1080074"/>
    <lineage>
        <taxon>Bacteria</taxon>
        <taxon>Bacillati</taxon>
        <taxon>Actinomycetota</taxon>
        <taxon>Actinomycetes</taxon>
        <taxon>Streptosporangiales</taxon>
        <taxon>Thermomonosporaceae</taxon>
        <taxon>Actinoallomurus</taxon>
    </lineage>
</organism>
<protein>
    <submittedName>
        <fullName evidence="3">Uncharacterized protein</fullName>
    </submittedName>
</protein>
<dbReference type="Proteomes" id="UP001501442">
    <property type="component" value="Unassembled WGS sequence"/>
</dbReference>
<feature type="transmembrane region" description="Helical" evidence="2">
    <location>
        <begin position="6"/>
        <end position="24"/>
    </location>
</feature>
<dbReference type="EMBL" id="BAABHK010000011">
    <property type="protein sequence ID" value="GAA4632848.1"/>
    <property type="molecule type" value="Genomic_DNA"/>
</dbReference>
<sequence length="216" mass="21442">MQTATMTALLAAIIGALGVTLAGLQLRQNRRSEPFAGEPDEPAPARRVEYEPTWPGPPAAPFPAPPQAKTTSSAARRPGCVGFAAGAVLALIVLSGAVVMVLSSGSGNNGSPPGPGTTQSVESPTVSSPTSTTAPSPSSTSDPVPTVTVTVTALPTIGPLSGGQGGGPDGTALLAAIGAVIAGLGTAASGAASVISMRRKEPGRRRDTRTRYRGRL</sequence>
<reference evidence="4" key="1">
    <citation type="journal article" date="2019" name="Int. J. Syst. Evol. Microbiol.">
        <title>The Global Catalogue of Microorganisms (GCM) 10K type strain sequencing project: providing services to taxonomists for standard genome sequencing and annotation.</title>
        <authorList>
            <consortium name="The Broad Institute Genomics Platform"/>
            <consortium name="The Broad Institute Genome Sequencing Center for Infectious Disease"/>
            <person name="Wu L."/>
            <person name="Ma J."/>
        </authorList>
    </citation>
    <scope>NUCLEOTIDE SEQUENCE [LARGE SCALE GENOMIC DNA]</scope>
    <source>
        <strain evidence="4">JCM 17939</strain>
    </source>
</reference>
<accession>A0ABP8UJ29</accession>
<keyword evidence="2" id="KW-0472">Membrane</keyword>
<dbReference type="RefSeq" id="WP_345435847.1">
    <property type="nucleotide sequence ID" value="NZ_BAABHK010000011.1"/>
</dbReference>
<evidence type="ECO:0000256" key="2">
    <source>
        <dbReference type="SAM" id="Phobius"/>
    </source>
</evidence>
<proteinExistence type="predicted"/>
<evidence type="ECO:0000313" key="4">
    <source>
        <dbReference type="Proteomes" id="UP001501442"/>
    </source>
</evidence>
<feature type="region of interest" description="Disordered" evidence="1">
    <location>
        <begin position="106"/>
        <end position="146"/>
    </location>
</feature>